<name>A0A840QST5_9BACI</name>
<keyword evidence="2" id="KW-1185">Reference proteome</keyword>
<dbReference type="RefSeq" id="WP_184664995.1">
    <property type="nucleotide sequence ID" value="NZ_JACHHB010000014.1"/>
</dbReference>
<dbReference type="AlphaFoldDB" id="A0A840QST5"/>
<proteinExistence type="predicted"/>
<evidence type="ECO:0000313" key="2">
    <source>
        <dbReference type="Proteomes" id="UP000551878"/>
    </source>
</evidence>
<organism evidence="1 2">
    <name type="scientific">Texcoconibacillus texcoconensis</name>
    <dbReference type="NCBI Taxonomy" id="1095777"/>
    <lineage>
        <taxon>Bacteria</taxon>
        <taxon>Bacillati</taxon>
        <taxon>Bacillota</taxon>
        <taxon>Bacilli</taxon>
        <taxon>Bacillales</taxon>
        <taxon>Bacillaceae</taxon>
        <taxon>Texcoconibacillus</taxon>
    </lineage>
</organism>
<reference evidence="1 2" key="1">
    <citation type="submission" date="2020-08" db="EMBL/GenBank/DDBJ databases">
        <title>Genomic Encyclopedia of Type Strains, Phase IV (KMG-IV): sequencing the most valuable type-strain genomes for metagenomic binning, comparative biology and taxonomic classification.</title>
        <authorList>
            <person name="Goeker M."/>
        </authorList>
    </citation>
    <scope>NUCLEOTIDE SEQUENCE [LARGE SCALE GENOMIC DNA]</scope>
    <source>
        <strain evidence="1 2">DSM 24696</strain>
    </source>
</reference>
<comment type="caution">
    <text evidence="1">The sequence shown here is derived from an EMBL/GenBank/DDBJ whole genome shotgun (WGS) entry which is preliminary data.</text>
</comment>
<accession>A0A840QST5</accession>
<sequence length="87" mass="9562">MEVHVMEGLESIVIVGLPDVSVKESKERVSTTLHSMGFPLVDIKVVINLSRADQKKNGPFFDLAIVLGVLKSGDFLKENKKHRDGSS</sequence>
<dbReference type="EMBL" id="JACHHB010000014">
    <property type="protein sequence ID" value="MBB5174586.1"/>
    <property type="molecule type" value="Genomic_DNA"/>
</dbReference>
<evidence type="ECO:0000313" key="1">
    <source>
        <dbReference type="EMBL" id="MBB5174586.1"/>
    </source>
</evidence>
<protein>
    <submittedName>
        <fullName evidence="1">Putative ATPase with chaperone activity</fullName>
    </submittedName>
</protein>
<gene>
    <name evidence="1" type="ORF">HNQ41_002803</name>
</gene>
<dbReference type="SUPFAM" id="SSF54211">
    <property type="entry name" value="Ribosomal protein S5 domain 2-like"/>
    <property type="match status" value="1"/>
</dbReference>
<dbReference type="Pfam" id="PF13541">
    <property type="entry name" value="ChlI"/>
    <property type="match status" value="1"/>
</dbReference>
<dbReference type="InterPro" id="IPR014721">
    <property type="entry name" value="Ribsml_uS5_D2-typ_fold_subgr"/>
</dbReference>
<dbReference type="InterPro" id="IPR020568">
    <property type="entry name" value="Ribosomal_Su5_D2-typ_SF"/>
</dbReference>
<dbReference type="Gene3D" id="3.30.230.10">
    <property type="match status" value="1"/>
</dbReference>
<dbReference type="Proteomes" id="UP000551878">
    <property type="component" value="Unassembled WGS sequence"/>
</dbReference>